<dbReference type="Pfam" id="PF07228">
    <property type="entry name" value="SpoIIE"/>
    <property type="match status" value="1"/>
</dbReference>
<dbReference type="Gene3D" id="3.60.40.10">
    <property type="entry name" value="PPM-type phosphatase domain"/>
    <property type="match status" value="1"/>
</dbReference>
<keyword evidence="4" id="KW-1185">Reference proteome</keyword>
<gene>
    <name evidence="3" type="ORF">GCM10023205_67440</name>
</gene>
<dbReference type="InterPro" id="IPR003594">
    <property type="entry name" value="HATPase_dom"/>
</dbReference>
<comment type="caution">
    <text evidence="3">The sequence shown here is derived from an EMBL/GenBank/DDBJ whole genome shotgun (WGS) entry which is preliminary data.</text>
</comment>
<dbReference type="Pfam" id="PF13581">
    <property type="entry name" value="HATPase_c_2"/>
    <property type="match status" value="1"/>
</dbReference>
<dbReference type="SMART" id="SM00331">
    <property type="entry name" value="PP2C_SIG"/>
    <property type="match status" value="1"/>
</dbReference>
<dbReference type="Gene3D" id="3.30.565.10">
    <property type="entry name" value="Histidine kinase-like ATPase, C-terminal domain"/>
    <property type="match status" value="1"/>
</dbReference>
<dbReference type="InterPro" id="IPR036457">
    <property type="entry name" value="PPM-type-like_dom_sf"/>
</dbReference>
<evidence type="ECO:0000313" key="3">
    <source>
        <dbReference type="EMBL" id="GAA4987251.1"/>
    </source>
</evidence>
<dbReference type="PANTHER" id="PTHR43156">
    <property type="entry name" value="STAGE II SPORULATION PROTEIN E-RELATED"/>
    <property type="match status" value="1"/>
</dbReference>
<sequence length="576" mass="60740">MSIKNADGRLRRDVALMYEAAAQIGVHLDVRQTAQDIVDVLVPALGDLATVDLSEMVCRGEEPAWLLPSGAPASAQRVAVAGDLPPGVVGLGGSLPVIPRIPQALAVQSGEIVRVDDPYEVLSAAMDPARAALVGPADARISLTAPLYARGLSLGAVTLWLVGPERTCDDSDVALIREIVSRGALAVDNARRYAHEHGVAEALQRRLLPRSCTSTSAADTAAGYLPAETGAGVGGDWFDAIPLPSARIAFVVGDVVGRGLSATATMARLRTAVQTLADIDLQPDELLTHIDDLVLRLAAEAESESEPPVGATCVYAVYDPVAGHCRLASAGHPPPAVLRPGGVPRFVDVSPGPPLGVGGLPFEVAELQLDPGSVLAFYTDGLTDGDDHDPGAGMVRLAEALKVADTPGRPLANMCGDILAALKAKAGRDDTTLLLARTRTLNADDVRNWEFPAEPQAVGDARSAVVGTMDQWGLYEMTFVTELVISELVTNAMRYAAGPIGVRLIRDDVLVCEVSDPSNTQPRLRRARYTDEGGRGLFLVAQMTDRWGCRYRRDGKTIWTEQAIRTCGGDAGVDGE</sequence>
<accession>A0ABP9I4N5</accession>
<reference evidence="4" key="1">
    <citation type="journal article" date="2019" name="Int. J. Syst. Evol. Microbiol.">
        <title>The Global Catalogue of Microorganisms (GCM) 10K type strain sequencing project: providing services to taxonomists for standard genome sequencing and annotation.</title>
        <authorList>
            <consortium name="The Broad Institute Genomics Platform"/>
            <consortium name="The Broad Institute Genome Sequencing Center for Infectious Disease"/>
            <person name="Wu L."/>
            <person name="Ma J."/>
        </authorList>
    </citation>
    <scope>NUCLEOTIDE SEQUENCE [LARGE SCALE GENOMIC DNA]</scope>
    <source>
        <strain evidence="4">JCM 17986</strain>
    </source>
</reference>
<evidence type="ECO:0000313" key="4">
    <source>
        <dbReference type="Proteomes" id="UP001500466"/>
    </source>
</evidence>
<dbReference type="RefSeq" id="WP_345679585.1">
    <property type="nucleotide sequence ID" value="NZ_BAABHS010000033.1"/>
</dbReference>
<name>A0ABP9I4N5_9ACTN</name>
<dbReference type="SUPFAM" id="SSF55781">
    <property type="entry name" value="GAF domain-like"/>
    <property type="match status" value="1"/>
</dbReference>
<dbReference type="InterPro" id="IPR036890">
    <property type="entry name" value="HATPase_C_sf"/>
</dbReference>
<dbReference type="Proteomes" id="UP001500466">
    <property type="component" value="Unassembled WGS sequence"/>
</dbReference>
<feature type="domain" description="PPM-type phosphatase" evidence="2">
    <location>
        <begin position="218"/>
        <end position="438"/>
    </location>
</feature>
<dbReference type="InterPro" id="IPR001932">
    <property type="entry name" value="PPM-type_phosphatase-like_dom"/>
</dbReference>
<protein>
    <recommendedName>
        <fullName evidence="2">PPM-type phosphatase domain-containing protein</fullName>
    </recommendedName>
</protein>
<organism evidence="3 4">
    <name type="scientific">Yinghuangia aomiensis</name>
    <dbReference type="NCBI Taxonomy" id="676205"/>
    <lineage>
        <taxon>Bacteria</taxon>
        <taxon>Bacillati</taxon>
        <taxon>Actinomycetota</taxon>
        <taxon>Actinomycetes</taxon>
        <taxon>Kitasatosporales</taxon>
        <taxon>Streptomycetaceae</taxon>
        <taxon>Yinghuangia</taxon>
    </lineage>
</organism>
<dbReference type="Gene3D" id="3.30.450.40">
    <property type="match status" value="1"/>
</dbReference>
<dbReference type="EMBL" id="BAABHS010000033">
    <property type="protein sequence ID" value="GAA4987251.1"/>
    <property type="molecule type" value="Genomic_DNA"/>
</dbReference>
<dbReference type="InterPro" id="IPR052016">
    <property type="entry name" value="Bact_Sigma-Reg"/>
</dbReference>
<proteinExistence type="predicted"/>
<evidence type="ECO:0000256" key="1">
    <source>
        <dbReference type="ARBA" id="ARBA00022801"/>
    </source>
</evidence>
<dbReference type="PANTHER" id="PTHR43156:SF2">
    <property type="entry name" value="STAGE II SPORULATION PROTEIN E"/>
    <property type="match status" value="1"/>
</dbReference>
<dbReference type="InterPro" id="IPR029016">
    <property type="entry name" value="GAF-like_dom_sf"/>
</dbReference>
<dbReference type="SUPFAM" id="SSF55874">
    <property type="entry name" value="ATPase domain of HSP90 chaperone/DNA topoisomerase II/histidine kinase"/>
    <property type="match status" value="1"/>
</dbReference>
<keyword evidence="1" id="KW-0378">Hydrolase</keyword>
<dbReference type="SUPFAM" id="SSF81606">
    <property type="entry name" value="PP2C-like"/>
    <property type="match status" value="1"/>
</dbReference>
<evidence type="ECO:0000259" key="2">
    <source>
        <dbReference type="SMART" id="SM00331"/>
    </source>
</evidence>
<dbReference type="CDD" id="cd16936">
    <property type="entry name" value="HATPase_RsbW-like"/>
    <property type="match status" value="1"/>
</dbReference>